<evidence type="ECO:0000256" key="3">
    <source>
        <dbReference type="ARBA" id="ARBA00022448"/>
    </source>
</evidence>
<dbReference type="NCBIfam" id="TIGR00383">
    <property type="entry name" value="corA"/>
    <property type="match status" value="1"/>
</dbReference>
<keyword evidence="10" id="KW-1185">Reference proteome</keyword>
<dbReference type="Proteomes" id="UP001210231">
    <property type="component" value="Unassembled WGS sequence"/>
</dbReference>
<proteinExistence type="inferred from homology"/>
<dbReference type="InterPro" id="IPR045861">
    <property type="entry name" value="CorA_cytoplasmic_dom"/>
</dbReference>
<dbReference type="PANTHER" id="PTHR46494:SF1">
    <property type="entry name" value="CORA FAMILY METAL ION TRANSPORTER (EUROFUNG)"/>
    <property type="match status" value="1"/>
</dbReference>
<dbReference type="RefSeq" id="WP_407033041.1">
    <property type="nucleotide sequence ID" value="NZ_JAQGEF010000040.1"/>
</dbReference>
<evidence type="ECO:0000256" key="7">
    <source>
        <dbReference type="ARBA" id="ARBA00023136"/>
    </source>
</evidence>
<evidence type="ECO:0000256" key="4">
    <source>
        <dbReference type="ARBA" id="ARBA00022475"/>
    </source>
</evidence>
<evidence type="ECO:0000256" key="6">
    <source>
        <dbReference type="ARBA" id="ARBA00022989"/>
    </source>
</evidence>
<keyword evidence="4 8" id="KW-1003">Cell membrane</keyword>
<gene>
    <name evidence="8 9" type="primary">corA</name>
    <name evidence="9" type="ORF">O3P16_18005</name>
</gene>
<organism evidence="9 10">
    <name type="scientific">Polluticaenibacter yanchengensis</name>
    <dbReference type="NCBI Taxonomy" id="3014562"/>
    <lineage>
        <taxon>Bacteria</taxon>
        <taxon>Pseudomonadati</taxon>
        <taxon>Bacteroidota</taxon>
        <taxon>Chitinophagia</taxon>
        <taxon>Chitinophagales</taxon>
        <taxon>Chitinophagaceae</taxon>
        <taxon>Polluticaenibacter</taxon>
    </lineage>
</organism>
<keyword evidence="7 8" id="KW-0472">Membrane</keyword>
<evidence type="ECO:0000256" key="8">
    <source>
        <dbReference type="RuleBase" id="RU362010"/>
    </source>
</evidence>
<sequence length="355" mass="41986">MKHKNTSKKNTRKILNPFEFIKNESDTKIYKYEYTTEHAITEEKNNLEKINEHKLTNSIVWLNIDGSDKNIIKKIATIYNIHDLLIEDILSHGQRPKYDEVNEVIFTLLYMLYYNDDTKEIEIEQISIVLTKSTILTFQENADKDVFKNISTLLKNKAGKIRNRNADYLFYALLDTIVNSYYQVIEKLGIEIENLETTIIENPRQDAFKRINQLRKELILLKRNTVPVRDLIASIMRMENELLEERTKKYLKDVYDQIMQANELAENYREFTMSLQDLYLNTVNLKMNEIMKTLAILTAVMAPATVIGGIFGMNFEKMPIIHNNLGFLITVGLMILIPIFMLWWFFYRGWFKKEY</sequence>
<comment type="subcellular location">
    <subcellularLocation>
        <location evidence="1">Cell membrane</location>
        <topology evidence="1">Multi-pass membrane protein</topology>
    </subcellularLocation>
    <subcellularLocation>
        <location evidence="8">Membrane</location>
        <topology evidence="8">Multi-pass membrane protein</topology>
    </subcellularLocation>
</comment>
<keyword evidence="8" id="KW-0406">Ion transport</keyword>
<dbReference type="InterPro" id="IPR002523">
    <property type="entry name" value="MgTranspt_CorA/ZnTranspt_ZntB"/>
</dbReference>
<dbReference type="Gene3D" id="3.30.460.20">
    <property type="entry name" value="CorA soluble domain-like"/>
    <property type="match status" value="1"/>
</dbReference>
<dbReference type="Pfam" id="PF01544">
    <property type="entry name" value="CorA"/>
    <property type="match status" value="1"/>
</dbReference>
<dbReference type="EMBL" id="JAQGEF010000040">
    <property type="protein sequence ID" value="MDA3616711.1"/>
    <property type="molecule type" value="Genomic_DNA"/>
</dbReference>
<dbReference type="SUPFAM" id="SSF144083">
    <property type="entry name" value="Magnesium transport protein CorA, transmembrane region"/>
    <property type="match status" value="1"/>
</dbReference>
<name>A0ABT4UPE2_9BACT</name>
<feature type="transmembrane region" description="Helical" evidence="8">
    <location>
        <begin position="294"/>
        <end position="313"/>
    </location>
</feature>
<comment type="caution">
    <text evidence="9">The sequence shown here is derived from an EMBL/GenBank/DDBJ whole genome shotgun (WGS) entry which is preliminary data.</text>
</comment>
<comment type="function">
    <text evidence="8">Mediates influx of magnesium ions.</text>
</comment>
<evidence type="ECO:0000256" key="2">
    <source>
        <dbReference type="ARBA" id="ARBA00009765"/>
    </source>
</evidence>
<keyword evidence="3 8" id="KW-0813">Transport</keyword>
<dbReference type="SUPFAM" id="SSF143865">
    <property type="entry name" value="CorA soluble domain-like"/>
    <property type="match status" value="1"/>
</dbReference>
<protein>
    <recommendedName>
        <fullName evidence="8">Magnesium transport protein CorA</fullName>
    </recommendedName>
</protein>
<accession>A0ABT4UPE2</accession>
<feature type="transmembrane region" description="Helical" evidence="8">
    <location>
        <begin position="325"/>
        <end position="346"/>
    </location>
</feature>
<reference evidence="9 10" key="1">
    <citation type="submission" date="2022-12" db="EMBL/GenBank/DDBJ databases">
        <title>Chitinophagaceae gen. sp. nov., a new member of the family Chitinophagaceae, isolated from soil in a chemical factory.</title>
        <authorList>
            <person name="Ke Z."/>
        </authorList>
    </citation>
    <scope>NUCLEOTIDE SEQUENCE [LARGE SCALE GENOMIC DNA]</scope>
    <source>
        <strain evidence="9 10">LY-5</strain>
    </source>
</reference>
<dbReference type="InterPro" id="IPR045863">
    <property type="entry name" value="CorA_TM1_TM2"/>
</dbReference>
<keyword evidence="6 8" id="KW-1133">Transmembrane helix</keyword>
<keyword evidence="5 8" id="KW-0812">Transmembrane</keyword>
<dbReference type="InterPro" id="IPR004488">
    <property type="entry name" value="Mg/Co-transport_prot_CorA"/>
</dbReference>
<dbReference type="PANTHER" id="PTHR46494">
    <property type="entry name" value="CORA FAMILY METAL ION TRANSPORTER (EUROFUNG)"/>
    <property type="match status" value="1"/>
</dbReference>
<dbReference type="CDD" id="cd12828">
    <property type="entry name" value="TmCorA-like_1"/>
    <property type="match status" value="1"/>
</dbReference>
<evidence type="ECO:0000313" key="9">
    <source>
        <dbReference type="EMBL" id="MDA3616711.1"/>
    </source>
</evidence>
<dbReference type="Gene3D" id="1.20.58.340">
    <property type="entry name" value="Magnesium transport protein CorA, transmembrane region"/>
    <property type="match status" value="2"/>
</dbReference>
<evidence type="ECO:0000313" key="10">
    <source>
        <dbReference type="Proteomes" id="UP001210231"/>
    </source>
</evidence>
<evidence type="ECO:0000256" key="5">
    <source>
        <dbReference type="ARBA" id="ARBA00022692"/>
    </source>
</evidence>
<evidence type="ECO:0000256" key="1">
    <source>
        <dbReference type="ARBA" id="ARBA00004651"/>
    </source>
</evidence>
<comment type="similarity">
    <text evidence="2 8">Belongs to the CorA metal ion transporter (MIT) (TC 1.A.35) family.</text>
</comment>
<keyword evidence="8" id="KW-0460">Magnesium</keyword>